<dbReference type="Pfam" id="PF08701">
    <property type="entry name" value="GN3L_Grn1"/>
    <property type="match status" value="1"/>
</dbReference>
<reference evidence="10" key="2">
    <citation type="submission" date="2015-01" db="EMBL/GenBank/DDBJ databases">
        <title>Evolutionary Origins and Diversification of the Mycorrhizal Mutualists.</title>
        <authorList>
            <consortium name="DOE Joint Genome Institute"/>
            <consortium name="Mycorrhizal Genomics Consortium"/>
            <person name="Kohler A."/>
            <person name="Kuo A."/>
            <person name="Nagy L.G."/>
            <person name="Floudas D."/>
            <person name="Copeland A."/>
            <person name="Barry K.W."/>
            <person name="Cichocki N."/>
            <person name="Veneault-Fourrey C."/>
            <person name="LaButti K."/>
            <person name="Lindquist E.A."/>
            <person name="Lipzen A."/>
            <person name="Lundell T."/>
            <person name="Morin E."/>
            <person name="Murat C."/>
            <person name="Riley R."/>
            <person name="Ohm R."/>
            <person name="Sun H."/>
            <person name="Tunlid A."/>
            <person name="Henrissat B."/>
            <person name="Grigoriev I.V."/>
            <person name="Hibbett D.S."/>
            <person name="Martin F."/>
        </authorList>
    </citation>
    <scope>NUCLEOTIDE SEQUENCE [LARGE SCALE GENOMIC DNA]</scope>
    <source>
        <strain evidence="10">LaAM-08-1</strain>
    </source>
</reference>
<feature type="region of interest" description="Disordered" evidence="6">
    <location>
        <begin position="534"/>
        <end position="662"/>
    </location>
</feature>
<dbReference type="EMBL" id="KN838546">
    <property type="protein sequence ID" value="KIK07700.1"/>
    <property type="molecule type" value="Genomic_DNA"/>
</dbReference>
<accession>A0A0C9X672</accession>
<dbReference type="InterPro" id="IPR023179">
    <property type="entry name" value="GTP-bd_ortho_bundle_sf"/>
</dbReference>
<feature type="coiled-coil region" evidence="5">
    <location>
        <begin position="62"/>
        <end position="91"/>
    </location>
</feature>
<comment type="subcellular location">
    <subcellularLocation>
        <location evidence="1">Nucleus</location>
    </subcellularLocation>
</comment>
<keyword evidence="5" id="KW-0175">Coiled coil</keyword>
<evidence type="ECO:0008006" key="11">
    <source>
        <dbReference type="Google" id="ProtNLM"/>
    </source>
</evidence>
<evidence type="ECO:0000256" key="5">
    <source>
        <dbReference type="SAM" id="Coils"/>
    </source>
</evidence>
<evidence type="ECO:0000313" key="9">
    <source>
        <dbReference type="EMBL" id="KIK07700.1"/>
    </source>
</evidence>
<keyword evidence="10" id="KW-1185">Reference proteome</keyword>
<organism evidence="9 10">
    <name type="scientific">Laccaria amethystina LaAM-08-1</name>
    <dbReference type="NCBI Taxonomy" id="1095629"/>
    <lineage>
        <taxon>Eukaryota</taxon>
        <taxon>Fungi</taxon>
        <taxon>Dikarya</taxon>
        <taxon>Basidiomycota</taxon>
        <taxon>Agaricomycotina</taxon>
        <taxon>Agaricomycetes</taxon>
        <taxon>Agaricomycetidae</taxon>
        <taxon>Agaricales</taxon>
        <taxon>Agaricineae</taxon>
        <taxon>Hydnangiaceae</taxon>
        <taxon>Laccaria</taxon>
    </lineage>
</organism>
<feature type="domain" description="G" evidence="7">
    <location>
        <begin position="305"/>
        <end position="382"/>
    </location>
</feature>
<keyword evidence="4" id="KW-0539">Nucleus</keyword>
<evidence type="ECO:0000259" key="8">
    <source>
        <dbReference type="Pfam" id="PF08701"/>
    </source>
</evidence>
<evidence type="ECO:0000313" key="10">
    <source>
        <dbReference type="Proteomes" id="UP000054477"/>
    </source>
</evidence>
<sequence>MPKIRKKTSNRTKVNDRAKLKHKVKESRKKKAKAAKKNPQWKSKHKKDPGIPNDFPYKDQILAEVTEQRRVATEEKQKRKEEKRLLAARAKAGLNNEDSDNAVSDAGQPLKQMKVDHDDLEVTGKDRLNIGSDGIASLSAKLVNKALKPRPKPVEVEEEDEEEEENDVPVLINRDLPNLKSALDSADVIIQVLDARDPMSCRSQHLETLAKENGKKMLLVVNKIDACPREAVESWTAYLRSEYPALLFRSATAFLPAGPEQVNVKVKGKGKAKVTVPADDAVGVDSVLECLGQWAQEKKNKTPLTVAVVGLTNVGKSSFVNSLLRKRALPVYSLSSSSRGPTTTDLPQEATLEVAGKQIRLIDTPGLSFAVNDNKEEGQAQDQNDRGRDILLRNKGRIDRLKDPSFPVAHIVTRGNAEDLMLLYSIPAFAKGDADAFLSGVARANQLIKKKGQLDLTGAARIVLRDWSLGKLARYTTASAPAPSSDNAALDVAKLYTNDEPILASLKTRKEMRKAGGVVKFSAGAVETRKVAVDEPWVGLAGEDDEDEGEESEGDDSEVGQDEEDEDEENESEDELEEMDEGGDTDDDEDDEEDTPPPPSNKQKRKRGTEPAPPAPPSKRVAFAADPKTSNQARKAGSLKLKAQQQKPAPIPAKKVKEPKQPLKAVETAKSKLLMKEKKVVEKKVANVAAKKAKGSKPAKSPTTEGPEAYDFSKFF</sequence>
<dbReference type="Proteomes" id="UP000054477">
    <property type="component" value="Unassembled WGS sequence"/>
</dbReference>
<dbReference type="AlphaFoldDB" id="A0A0C9X672"/>
<dbReference type="STRING" id="1095629.A0A0C9X672"/>
<dbReference type="GO" id="GO:0005730">
    <property type="term" value="C:nucleolus"/>
    <property type="evidence" value="ECO:0007669"/>
    <property type="project" value="TreeGrafter"/>
</dbReference>
<dbReference type="Gene3D" id="3.40.50.300">
    <property type="entry name" value="P-loop containing nucleotide triphosphate hydrolases"/>
    <property type="match status" value="1"/>
</dbReference>
<dbReference type="Gene3D" id="1.10.1580.10">
    <property type="match status" value="1"/>
</dbReference>
<evidence type="ECO:0000256" key="4">
    <source>
        <dbReference type="ARBA" id="ARBA00023242"/>
    </source>
</evidence>
<evidence type="ECO:0000259" key="7">
    <source>
        <dbReference type="Pfam" id="PF01926"/>
    </source>
</evidence>
<feature type="domain" description="Guanine nucleotide-binding protein-like 3 N-terminal" evidence="8">
    <location>
        <begin position="15"/>
        <end position="85"/>
    </location>
</feature>
<dbReference type="Pfam" id="PF01926">
    <property type="entry name" value="MMR_HSR1"/>
    <property type="match status" value="1"/>
</dbReference>
<dbReference type="InterPro" id="IPR050755">
    <property type="entry name" value="TRAFAC_YlqF/YawG_RiboMat"/>
</dbReference>
<dbReference type="PANTHER" id="PTHR11089">
    <property type="entry name" value="GTP-BINDING PROTEIN-RELATED"/>
    <property type="match status" value="1"/>
</dbReference>
<feature type="region of interest" description="Disordered" evidence="6">
    <location>
        <begin position="689"/>
        <end position="716"/>
    </location>
</feature>
<feature type="compositionally biased region" description="Basic residues" evidence="6">
    <location>
        <begin position="1"/>
        <end position="10"/>
    </location>
</feature>
<dbReference type="HOGENOM" id="CLU_011106_5_1_1"/>
<evidence type="ECO:0000256" key="3">
    <source>
        <dbReference type="ARBA" id="ARBA00023134"/>
    </source>
</evidence>
<evidence type="ECO:0000256" key="1">
    <source>
        <dbReference type="ARBA" id="ARBA00004123"/>
    </source>
</evidence>
<proteinExistence type="predicted"/>
<dbReference type="InterPro" id="IPR006073">
    <property type="entry name" value="GTP-bd"/>
</dbReference>
<dbReference type="InterPro" id="IPR027417">
    <property type="entry name" value="P-loop_NTPase"/>
</dbReference>
<dbReference type="OrthoDB" id="10266128at2759"/>
<reference evidence="9 10" key="1">
    <citation type="submission" date="2014-04" db="EMBL/GenBank/DDBJ databases">
        <authorList>
            <consortium name="DOE Joint Genome Institute"/>
            <person name="Kuo A."/>
            <person name="Kohler A."/>
            <person name="Nagy L.G."/>
            <person name="Floudas D."/>
            <person name="Copeland A."/>
            <person name="Barry K.W."/>
            <person name="Cichocki N."/>
            <person name="Veneault-Fourrey C."/>
            <person name="LaButti K."/>
            <person name="Lindquist E.A."/>
            <person name="Lipzen A."/>
            <person name="Lundell T."/>
            <person name="Morin E."/>
            <person name="Murat C."/>
            <person name="Sun H."/>
            <person name="Tunlid A."/>
            <person name="Henrissat B."/>
            <person name="Grigoriev I.V."/>
            <person name="Hibbett D.S."/>
            <person name="Martin F."/>
            <person name="Nordberg H.P."/>
            <person name="Cantor M.N."/>
            <person name="Hua S.X."/>
        </authorList>
    </citation>
    <scope>NUCLEOTIDE SEQUENCE [LARGE SCALE GENOMIC DNA]</scope>
    <source>
        <strain evidence="9 10">LaAM-08-1</strain>
    </source>
</reference>
<evidence type="ECO:0000256" key="2">
    <source>
        <dbReference type="ARBA" id="ARBA00022741"/>
    </source>
</evidence>
<feature type="compositionally biased region" description="Acidic residues" evidence="6">
    <location>
        <begin position="542"/>
        <end position="595"/>
    </location>
</feature>
<name>A0A0C9X672_9AGAR</name>
<keyword evidence="3" id="KW-0342">GTP-binding</keyword>
<dbReference type="InterPro" id="IPR014813">
    <property type="entry name" value="Gnl3_N_dom"/>
</dbReference>
<evidence type="ECO:0000256" key="6">
    <source>
        <dbReference type="SAM" id="MobiDB-lite"/>
    </source>
</evidence>
<dbReference type="GO" id="GO:0005525">
    <property type="term" value="F:GTP binding"/>
    <property type="evidence" value="ECO:0007669"/>
    <property type="project" value="UniProtKB-KW"/>
</dbReference>
<dbReference type="SUPFAM" id="SSF52540">
    <property type="entry name" value="P-loop containing nucleoside triphosphate hydrolases"/>
    <property type="match status" value="1"/>
</dbReference>
<feature type="region of interest" description="Disordered" evidence="6">
    <location>
        <begin position="1"/>
        <end position="57"/>
    </location>
</feature>
<protein>
    <recommendedName>
        <fullName evidence="11">CP-type G domain-containing protein</fullName>
    </recommendedName>
</protein>
<keyword evidence="2" id="KW-0547">Nucleotide-binding</keyword>
<feature type="compositionally biased region" description="Basic residues" evidence="6">
    <location>
        <begin position="19"/>
        <end position="36"/>
    </location>
</feature>
<dbReference type="PANTHER" id="PTHR11089:SF30">
    <property type="entry name" value="GUANINE NUCLEOTIDE-BINDING PROTEIN-LIKE 3 HOMOLOG"/>
    <property type="match status" value="1"/>
</dbReference>
<gene>
    <name evidence="9" type="ORF">K443DRAFT_673273</name>
</gene>